<dbReference type="Pfam" id="PF00698">
    <property type="entry name" value="Acyl_transf_1"/>
    <property type="match status" value="1"/>
</dbReference>
<dbReference type="Gene3D" id="3.30.70.250">
    <property type="entry name" value="Malonyl-CoA ACP transacylase, ACP-binding"/>
    <property type="match status" value="1"/>
</dbReference>
<dbReference type="InterPro" id="IPR014043">
    <property type="entry name" value="Acyl_transferase_dom"/>
</dbReference>
<evidence type="ECO:0000256" key="2">
    <source>
        <dbReference type="ARBA" id="ARBA00023268"/>
    </source>
</evidence>
<dbReference type="InterPro" id="IPR050091">
    <property type="entry name" value="PKS_NRPS_Biosynth_Enz"/>
</dbReference>
<sequence length="383" mass="39307">MPGSGGSRVLFSGQGSQRAGMGRELYGRFPVFARALDEVLTLLDQERDGSLREVLFAEEGSEKAALLDATGHTQPALFAVEVALHRLLVSQGVSPEYVAGHSVGEIAAAHVAGVFSLEDACALVAARARLMRELPAGGAMVAVRATEAEVTPRLAGGLSWPRSTDRTPWSYPARDEVTALAPGSRPRSARSSAGGQPRLPLRLMEPMLDAFREAAGALTYAEPRVPVVSNVTGALAEPGQLTDPSTGCGTCARPSASPTASVPSARAGADAFLEVGPGGVLTALARRTLDDGGAEAACVTVPALRRDRAEEPALLTALATLHVNGVQWTGPPGPKAPAHAASNCRPTPSSASATGPTPGLPARAAAPPIRSTAPSGPPWRART</sequence>
<feature type="domain" description="Malonyl-CoA:ACP transacylase (MAT)" evidence="4">
    <location>
        <begin position="10"/>
        <end position="308"/>
    </location>
</feature>
<dbReference type="RefSeq" id="WP_220188269.1">
    <property type="nucleotide sequence ID" value="NZ_UHID01000003.1"/>
</dbReference>
<feature type="region of interest" description="Disordered" evidence="3">
    <location>
        <begin position="329"/>
        <end position="383"/>
    </location>
</feature>
<evidence type="ECO:0000256" key="3">
    <source>
        <dbReference type="SAM" id="MobiDB-lite"/>
    </source>
</evidence>
<dbReference type="AlphaFoldDB" id="A0A380N7Y7"/>
<name>A0A380N7Y7_STRGR</name>
<dbReference type="GO" id="GO:0004312">
    <property type="term" value="F:fatty acid synthase activity"/>
    <property type="evidence" value="ECO:0007669"/>
    <property type="project" value="TreeGrafter"/>
</dbReference>
<keyword evidence="5" id="KW-0012">Acyltransferase</keyword>
<dbReference type="InterPro" id="IPR001227">
    <property type="entry name" value="Ac_transferase_dom_sf"/>
</dbReference>
<dbReference type="EC" id="2.3.1.41" evidence="5"/>
<dbReference type="GO" id="GO:0004315">
    <property type="term" value="F:3-oxoacyl-[acyl-carrier-protein] synthase activity"/>
    <property type="evidence" value="ECO:0007669"/>
    <property type="project" value="UniProtKB-EC"/>
</dbReference>
<keyword evidence="2" id="KW-0511">Multifunctional enzyme</keyword>
<feature type="region of interest" description="Disordered" evidence="3">
    <location>
        <begin position="156"/>
        <end position="198"/>
    </location>
</feature>
<evidence type="ECO:0000313" key="6">
    <source>
        <dbReference type="Proteomes" id="UP000254150"/>
    </source>
</evidence>
<dbReference type="PANTHER" id="PTHR43775">
    <property type="entry name" value="FATTY ACID SYNTHASE"/>
    <property type="match status" value="1"/>
</dbReference>
<dbReference type="EMBL" id="UHID01000003">
    <property type="protein sequence ID" value="SUP29945.1"/>
    <property type="molecule type" value="Genomic_DNA"/>
</dbReference>
<evidence type="ECO:0000313" key="5">
    <source>
        <dbReference type="EMBL" id="SUP29945.1"/>
    </source>
</evidence>
<dbReference type="SUPFAM" id="SSF52151">
    <property type="entry name" value="FabD/lysophospholipase-like"/>
    <property type="match status" value="1"/>
</dbReference>
<dbReference type="PANTHER" id="PTHR43775:SF51">
    <property type="entry name" value="INACTIVE PHENOLPHTHIOCEROL SYNTHESIS POLYKETIDE SYNTHASE TYPE I PKS1-RELATED"/>
    <property type="match status" value="1"/>
</dbReference>
<protein>
    <submittedName>
        <fullName evidence="5">FscE</fullName>
        <ecNumber evidence="5">2.3.1.41</ecNumber>
    </submittedName>
</protein>
<keyword evidence="1 5" id="KW-0808">Transferase</keyword>
<dbReference type="Gene3D" id="3.30.70.3290">
    <property type="match status" value="1"/>
</dbReference>
<evidence type="ECO:0000256" key="1">
    <source>
        <dbReference type="ARBA" id="ARBA00022679"/>
    </source>
</evidence>
<dbReference type="Proteomes" id="UP000254150">
    <property type="component" value="Unassembled WGS sequence"/>
</dbReference>
<proteinExistence type="predicted"/>
<dbReference type="Gene3D" id="3.40.366.10">
    <property type="entry name" value="Malonyl-Coenzyme A Acyl Carrier Protein, domain 2"/>
    <property type="match status" value="1"/>
</dbReference>
<feature type="compositionally biased region" description="Polar residues" evidence="3">
    <location>
        <begin position="344"/>
        <end position="355"/>
    </location>
</feature>
<evidence type="ECO:0000259" key="4">
    <source>
        <dbReference type="SMART" id="SM00827"/>
    </source>
</evidence>
<dbReference type="SMART" id="SM00827">
    <property type="entry name" value="PKS_AT"/>
    <property type="match status" value="1"/>
</dbReference>
<accession>A0A380N7Y7</accession>
<dbReference type="InterPro" id="IPR016035">
    <property type="entry name" value="Acyl_Trfase/lysoPLipase"/>
</dbReference>
<gene>
    <name evidence="5" type="ORF">NCTC7807_01658</name>
</gene>
<dbReference type="GO" id="GO:0006633">
    <property type="term" value="P:fatty acid biosynthetic process"/>
    <property type="evidence" value="ECO:0007669"/>
    <property type="project" value="TreeGrafter"/>
</dbReference>
<organism evidence="5 6">
    <name type="scientific">Streptomyces griseus</name>
    <dbReference type="NCBI Taxonomy" id="1911"/>
    <lineage>
        <taxon>Bacteria</taxon>
        <taxon>Bacillati</taxon>
        <taxon>Actinomycetota</taxon>
        <taxon>Actinomycetes</taxon>
        <taxon>Kitasatosporales</taxon>
        <taxon>Streptomycetaceae</taxon>
        <taxon>Streptomyces</taxon>
    </lineage>
</organism>
<reference evidence="5 6" key="1">
    <citation type="submission" date="2018-06" db="EMBL/GenBank/DDBJ databases">
        <authorList>
            <consortium name="Pathogen Informatics"/>
            <person name="Doyle S."/>
        </authorList>
    </citation>
    <scope>NUCLEOTIDE SEQUENCE [LARGE SCALE GENOMIC DNA]</scope>
    <source>
        <strain evidence="5 6">NCTC7807</strain>
    </source>
</reference>
<feature type="compositionally biased region" description="Low complexity" evidence="3">
    <location>
        <begin position="181"/>
        <end position="198"/>
    </location>
</feature>